<dbReference type="PANTHER" id="PTHR30347:SF1">
    <property type="entry name" value="MECHANOSENSITIVE CHANNEL MSCK"/>
    <property type="match status" value="1"/>
</dbReference>
<sequence length="362" mass="40953">MPRPKPALVLAIDERQQLLALARRPKSTQRLAQRARIVLACADEANNRVVARRLGLCAATVGTWRARFVARRLDGLVDEPRPGAPRTVTDADVERVVTRTLESKPPAATHWSTRGMARASGLSQSAVGRIWRAFGLQPHRQDTFKVSADPFFVEKVRDVVGLYLAPPARAIVLSVDEKSQVQALDRTQPLLPMTPGDPERRTHDYVRHGTTSLFAALDVASGRVVGRCHRRHRHQEFLKFLDHLDRSIAREPGTQVHLVLDNYATHKTPAVKRWFLRHPDYRLHFTPTGSSWLNQVERFFAAITERRIRRGTFASVPALERAIVEYLAEHNRDPRPFAWVADADSILDRVKKVCERTSDSGH</sequence>
<organism evidence="2">
    <name type="scientific">uncultured Phycisphaerae bacterium</name>
    <dbReference type="NCBI Taxonomy" id="904963"/>
    <lineage>
        <taxon>Bacteria</taxon>
        <taxon>Pseudomonadati</taxon>
        <taxon>Planctomycetota</taxon>
        <taxon>Phycisphaerae</taxon>
        <taxon>environmental samples</taxon>
    </lineage>
</organism>
<dbReference type="InterPro" id="IPR012337">
    <property type="entry name" value="RNaseH-like_sf"/>
</dbReference>
<dbReference type="InterPro" id="IPR047655">
    <property type="entry name" value="Transpos_IS630-like"/>
</dbReference>
<proteinExistence type="predicted"/>
<dbReference type="SUPFAM" id="SSF46689">
    <property type="entry name" value="Homeodomain-like"/>
    <property type="match status" value="1"/>
</dbReference>
<dbReference type="GO" id="GO:0003676">
    <property type="term" value="F:nucleic acid binding"/>
    <property type="evidence" value="ECO:0007669"/>
    <property type="project" value="InterPro"/>
</dbReference>
<dbReference type="InterPro" id="IPR038717">
    <property type="entry name" value="Tc1-like_DDE_dom"/>
</dbReference>
<dbReference type="EMBL" id="CADCUQ010001023">
    <property type="protein sequence ID" value="CAA9443831.1"/>
    <property type="molecule type" value="Genomic_DNA"/>
</dbReference>
<gene>
    <name evidence="2" type="ORF">AVDCRST_MAG64-4378</name>
</gene>
<protein>
    <submittedName>
        <fullName evidence="2">Mobile element protein</fullName>
    </submittedName>
</protein>
<dbReference type="InterPro" id="IPR052702">
    <property type="entry name" value="MscS-like_channel"/>
</dbReference>
<accession>A0A6J4QM48</accession>
<evidence type="ECO:0000259" key="1">
    <source>
        <dbReference type="Pfam" id="PF13358"/>
    </source>
</evidence>
<dbReference type="InterPro" id="IPR036397">
    <property type="entry name" value="RNaseH_sf"/>
</dbReference>
<dbReference type="PANTHER" id="PTHR30347">
    <property type="entry name" value="POTASSIUM CHANNEL RELATED"/>
    <property type="match status" value="1"/>
</dbReference>
<dbReference type="Pfam" id="PF13565">
    <property type="entry name" value="HTH_32"/>
    <property type="match status" value="1"/>
</dbReference>
<dbReference type="InterPro" id="IPR009057">
    <property type="entry name" value="Homeodomain-like_sf"/>
</dbReference>
<dbReference type="AlphaFoldDB" id="A0A6J4QM48"/>
<reference evidence="2" key="1">
    <citation type="submission" date="2020-02" db="EMBL/GenBank/DDBJ databases">
        <authorList>
            <person name="Meier V. D."/>
        </authorList>
    </citation>
    <scope>NUCLEOTIDE SEQUENCE</scope>
    <source>
        <strain evidence="2">AVDCRST_MAG64</strain>
    </source>
</reference>
<dbReference type="NCBIfam" id="NF033545">
    <property type="entry name" value="transpos_IS630"/>
    <property type="match status" value="1"/>
</dbReference>
<dbReference type="Pfam" id="PF13358">
    <property type="entry name" value="DDE_3"/>
    <property type="match status" value="1"/>
</dbReference>
<dbReference type="Gene3D" id="3.30.420.10">
    <property type="entry name" value="Ribonuclease H-like superfamily/Ribonuclease H"/>
    <property type="match status" value="1"/>
</dbReference>
<evidence type="ECO:0000313" key="2">
    <source>
        <dbReference type="EMBL" id="CAA9443831.1"/>
    </source>
</evidence>
<name>A0A6J4QM48_9BACT</name>
<dbReference type="SUPFAM" id="SSF53098">
    <property type="entry name" value="Ribonuclease H-like"/>
    <property type="match status" value="1"/>
</dbReference>
<feature type="domain" description="Tc1-like transposase DDE" evidence="1">
    <location>
        <begin position="174"/>
        <end position="319"/>
    </location>
</feature>